<keyword evidence="2" id="KW-1133">Transmembrane helix</keyword>
<sequence length="292" mass="30901">MFQVNKMLKVNNNLIDKKFLIVTSVAAVAFVAVMSMLIALLIQSRSNAAKLSNIEGKIFGLDMEVKDIEIRNIALQGSDLDRSSEERISELCGPTTVQVPLLNTPVEHALQIVERGKVPDTTGASVDTAQLSKVPNASVKPNGEDKEQVTTSGAGVDGSATSKGIYTVQQSITDAYSLKSGSKKQVPNPGAAKLNTSVTLNGKREEYTITSGAGVDGSATSKGIYTVQQSITDAYSLKSGSEQPLPVITISSSLVPNSEQQVQNDDTLVNPDTNLNQSSTAPLAQEEFSNGL</sequence>
<feature type="region of interest" description="Disordered" evidence="1">
    <location>
        <begin position="256"/>
        <end position="292"/>
    </location>
</feature>
<organism evidence="3 4">
    <name type="scientific">Neorickettsia helminthoeca str. Oregon</name>
    <dbReference type="NCBI Taxonomy" id="1286528"/>
    <lineage>
        <taxon>Bacteria</taxon>
        <taxon>Pseudomonadati</taxon>
        <taxon>Pseudomonadota</taxon>
        <taxon>Alphaproteobacteria</taxon>
        <taxon>Rickettsiales</taxon>
        <taxon>Anaplasmataceae</taxon>
        <taxon>Neorickettsia</taxon>
    </lineage>
</organism>
<evidence type="ECO:0000256" key="1">
    <source>
        <dbReference type="SAM" id="MobiDB-lite"/>
    </source>
</evidence>
<evidence type="ECO:0000256" key="2">
    <source>
        <dbReference type="SAM" id="Phobius"/>
    </source>
</evidence>
<accession>X5H350</accession>
<feature type="compositionally biased region" description="Polar residues" evidence="1">
    <location>
        <begin position="149"/>
        <end position="160"/>
    </location>
</feature>
<proteinExistence type="predicted"/>
<dbReference type="EMBL" id="CP007481">
    <property type="protein sequence ID" value="AHX11123.1"/>
    <property type="molecule type" value="Genomic_DNA"/>
</dbReference>
<keyword evidence="2" id="KW-0472">Membrane</keyword>
<feature type="compositionally biased region" description="Polar residues" evidence="1">
    <location>
        <begin position="122"/>
        <end position="135"/>
    </location>
</feature>
<evidence type="ECO:0000313" key="3">
    <source>
        <dbReference type="EMBL" id="AHX11123.1"/>
    </source>
</evidence>
<dbReference type="KEGG" id="nhm:NHE_0158"/>
<feature type="region of interest" description="Disordered" evidence="1">
    <location>
        <begin position="121"/>
        <end position="160"/>
    </location>
</feature>
<reference evidence="3 4" key="1">
    <citation type="submission" date="2014-03" db="EMBL/GenBank/DDBJ databases">
        <title>Sequencing and Comparison of Genomes and Transcriptome Profiles of Human Ehrlichiosis Agents.</title>
        <authorList>
            <person name="Lin M."/>
            <person name="Daugherty S.C."/>
            <person name="Nagaraj S."/>
            <person name="Cheng Z."/>
            <person name="Xiong Q."/>
            <person name="Lin F.-Y."/>
            <person name="Sengamalay N."/>
            <person name="Ott S."/>
            <person name="Godinez A."/>
            <person name="Tallon L.J."/>
            <person name="Sadzewicz L."/>
            <person name="Fraser C.M."/>
            <person name="Dunning Hotopp J.C."/>
            <person name="Rikihisa Y."/>
        </authorList>
    </citation>
    <scope>NUCLEOTIDE SEQUENCE [LARGE SCALE GENOMIC DNA]</scope>
    <source>
        <strain evidence="3 4">Oregon</strain>
    </source>
</reference>
<dbReference type="HOGENOM" id="CLU_952568_0_0_5"/>
<name>X5H350_9RICK</name>
<dbReference type="AlphaFoldDB" id="X5H350"/>
<keyword evidence="2" id="KW-0812">Transmembrane</keyword>
<keyword evidence="4" id="KW-1185">Reference proteome</keyword>
<dbReference type="Proteomes" id="UP000023755">
    <property type="component" value="Chromosome"/>
</dbReference>
<evidence type="ECO:0000313" key="4">
    <source>
        <dbReference type="Proteomes" id="UP000023755"/>
    </source>
</evidence>
<protein>
    <submittedName>
        <fullName evidence="3">Uncharacterized protein</fullName>
    </submittedName>
</protein>
<gene>
    <name evidence="3" type="ORF">NHE_0158</name>
</gene>
<feature type="transmembrane region" description="Helical" evidence="2">
    <location>
        <begin position="20"/>
        <end position="42"/>
    </location>
</feature>